<dbReference type="AlphaFoldDB" id="A0A212J497"/>
<reference evidence="1" key="1">
    <citation type="submission" date="2016-04" db="EMBL/GenBank/DDBJ databases">
        <authorList>
            <person name="Evans L.H."/>
            <person name="Alamgir A."/>
            <person name="Owens N."/>
            <person name="Weber N.D."/>
            <person name="Virtaneva K."/>
            <person name="Barbian K."/>
            <person name="Babar A."/>
            <person name="Rosenke K."/>
        </authorList>
    </citation>
    <scope>NUCLEOTIDE SEQUENCE</scope>
    <source>
        <strain evidence="1">86</strain>
    </source>
</reference>
<gene>
    <name evidence="1" type="ORF">KL86APRO_10453</name>
</gene>
<protein>
    <submittedName>
        <fullName evidence="1">Uncharacterized protein</fullName>
    </submittedName>
</protein>
<accession>A0A212J497</accession>
<sequence length="106" mass="11053">MTAPRRFLPNRRPIASGTVFAGDAAFVVSAGFDPASGRVREVFLSAEKHGSALDVFAHDAAVVISVALQCGVSAAQLAHSVARTPAGPATPIGAALDWIERLEERE</sequence>
<evidence type="ECO:0000313" key="1">
    <source>
        <dbReference type="EMBL" id="SBV93985.1"/>
    </source>
</evidence>
<organism evidence="1">
    <name type="scientific">uncultured Alphaproteobacteria bacterium</name>
    <dbReference type="NCBI Taxonomy" id="91750"/>
    <lineage>
        <taxon>Bacteria</taxon>
        <taxon>Pseudomonadati</taxon>
        <taxon>Pseudomonadota</taxon>
        <taxon>Alphaproteobacteria</taxon>
        <taxon>environmental samples</taxon>
    </lineage>
</organism>
<dbReference type="EMBL" id="FLUO01000001">
    <property type="protein sequence ID" value="SBV93985.1"/>
    <property type="molecule type" value="Genomic_DNA"/>
</dbReference>
<name>A0A212J497_9PROT</name>
<proteinExistence type="predicted"/>